<protein>
    <submittedName>
        <fullName evidence="10">Motility protein A</fullName>
    </submittedName>
</protein>
<dbReference type="Proteomes" id="UP000596739">
    <property type="component" value="Unassembled WGS sequence"/>
</dbReference>
<evidence type="ECO:0000256" key="1">
    <source>
        <dbReference type="ARBA" id="ARBA00004651"/>
    </source>
</evidence>
<dbReference type="PANTHER" id="PTHR30433">
    <property type="entry name" value="CHEMOTAXIS PROTEIN MOTA"/>
    <property type="match status" value="1"/>
</dbReference>
<dbReference type="Pfam" id="PF01618">
    <property type="entry name" value="MotA_ExbB"/>
    <property type="match status" value="1"/>
</dbReference>
<reference evidence="11" key="1">
    <citation type="submission" date="2021-01" db="EMBL/GenBank/DDBJ databases">
        <title>Genome public.</title>
        <authorList>
            <person name="Liu C."/>
            <person name="Sun Q."/>
        </authorList>
    </citation>
    <scope>NUCLEOTIDE SEQUENCE [LARGE SCALE GENOMIC DNA]</scope>
    <source>
        <strain evidence="11">YIM B02505</strain>
    </source>
</reference>
<evidence type="ECO:0000256" key="6">
    <source>
        <dbReference type="ARBA" id="ARBA00022989"/>
    </source>
</evidence>
<evidence type="ECO:0000256" key="4">
    <source>
        <dbReference type="ARBA" id="ARBA00022475"/>
    </source>
</evidence>
<comment type="subcellular location">
    <subcellularLocation>
        <location evidence="1">Cell membrane</location>
        <topology evidence="1">Multi-pass membrane protein</topology>
    </subcellularLocation>
</comment>
<evidence type="ECO:0000313" key="10">
    <source>
        <dbReference type="EMBL" id="MBK1812915.1"/>
    </source>
</evidence>
<keyword evidence="4" id="KW-1003">Cell membrane</keyword>
<keyword evidence="5 8" id="KW-0812">Transmembrane</keyword>
<gene>
    <name evidence="10" type="ORF">JHL18_20030</name>
</gene>
<evidence type="ECO:0000256" key="3">
    <source>
        <dbReference type="ARBA" id="ARBA00022448"/>
    </source>
</evidence>
<organism evidence="10 11">
    <name type="scientific">Clostridium yunnanense</name>
    <dbReference type="NCBI Taxonomy" id="2800325"/>
    <lineage>
        <taxon>Bacteria</taxon>
        <taxon>Bacillati</taxon>
        <taxon>Bacillota</taxon>
        <taxon>Clostridia</taxon>
        <taxon>Eubacteriales</taxon>
        <taxon>Clostridiaceae</taxon>
        <taxon>Clostridium</taxon>
    </lineage>
</organism>
<keyword evidence="7 8" id="KW-0472">Membrane</keyword>
<feature type="transmembrane region" description="Helical" evidence="8">
    <location>
        <begin position="151"/>
        <end position="172"/>
    </location>
</feature>
<comment type="caution">
    <text evidence="10">The sequence shown here is derived from an EMBL/GenBank/DDBJ whole genome shotgun (WGS) entry which is preliminary data.</text>
</comment>
<keyword evidence="3" id="KW-0813">Transport</keyword>
<feature type="domain" description="MotA/TolQ/ExbB proton channel" evidence="9">
    <location>
        <begin position="103"/>
        <end position="222"/>
    </location>
</feature>
<feature type="transmembrane region" description="Helical" evidence="8">
    <location>
        <begin position="7"/>
        <end position="23"/>
    </location>
</feature>
<comment type="similarity">
    <text evidence="2">Belongs to the MotA family.</text>
</comment>
<evidence type="ECO:0000256" key="8">
    <source>
        <dbReference type="SAM" id="Phobius"/>
    </source>
</evidence>
<dbReference type="RefSeq" id="WP_200272560.1">
    <property type="nucleotide sequence ID" value="NZ_JAENHN010000053.1"/>
</dbReference>
<dbReference type="PROSITE" id="PS01307">
    <property type="entry name" value="MOTA"/>
    <property type="match status" value="1"/>
</dbReference>
<feature type="transmembrane region" description="Helical" evidence="8">
    <location>
        <begin position="192"/>
        <end position="211"/>
    </location>
</feature>
<dbReference type="InterPro" id="IPR047055">
    <property type="entry name" value="MotA-like"/>
</dbReference>
<dbReference type="EMBL" id="JAENHN010000053">
    <property type="protein sequence ID" value="MBK1812915.1"/>
    <property type="molecule type" value="Genomic_DNA"/>
</dbReference>
<dbReference type="PANTHER" id="PTHR30433:SF2">
    <property type="entry name" value="MOTILITY PROTEIN A"/>
    <property type="match status" value="1"/>
</dbReference>
<keyword evidence="6 8" id="KW-1133">Transmembrane helix</keyword>
<evidence type="ECO:0000256" key="5">
    <source>
        <dbReference type="ARBA" id="ARBA00022692"/>
    </source>
</evidence>
<evidence type="ECO:0000256" key="2">
    <source>
        <dbReference type="ARBA" id="ARBA00008038"/>
    </source>
</evidence>
<evidence type="ECO:0000256" key="7">
    <source>
        <dbReference type="ARBA" id="ARBA00023136"/>
    </source>
</evidence>
<keyword evidence="11" id="KW-1185">Reference proteome</keyword>
<evidence type="ECO:0000313" key="11">
    <source>
        <dbReference type="Proteomes" id="UP000596739"/>
    </source>
</evidence>
<dbReference type="InterPro" id="IPR002898">
    <property type="entry name" value="MotA_ExbB_proton_chnl"/>
</dbReference>
<sequence>MKKLDSLTLAGLLLGVVMLIWGMNSSAGLKIFWDLPSVIITIGGSFCALLINYSLEEIKNISKVFIASTKEVPSTGIELVSQFTDISKKARKDGLLSLEDMINEMDNEFLKNGLRMVVDGIEPEVIREIMDLEIDEMSSRHTKASNIFKSWGGYAPAFGMIGTLIGLIQMLANLSDSGSLASGMAKALITTFYGSVLANVVLNPIAANLGVKNQKEVSMREMMLEGILAIQSGVNPRIIEQKLMNYLSPKEKLEYLKVVTTSEGAYNNG</sequence>
<dbReference type="InterPro" id="IPR000540">
    <property type="entry name" value="Flag_MotA_CS"/>
</dbReference>
<name>A0ABS1EUC9_9CLOT</name>
<proteinExistence type="inferred from homology"/>
<accession>A0ABS1EUC9</accession>
<evidence type="ECO:0000259" key="9">
    <source>
        <dbReference type="Pfam" id="PF01618"/>
    </source>
</evidence>
<feature type="transmembrane region" description="Helical" evidence="8">
    <location>
        <begin position="35"/>
        <end position="55"/>
    </location>
</feature>